<feature type="region of interest" description="Disordered" evidence="1">
    <location>
        <begin position="1"/>
        <end position="20"/>
    </location>
</feature>
<keyword evidence="3" id="KW-1185">Reference proteome</keyword>
<accession>A0A835PPX1</accession>
<sequence>MSSMSRMGALQSGQLPRPVHSSRVHALQNVCPHGMNAAPFRLTMHTQHTIRSALTAIVTAFSSSSSSCSSSAIATTVTPPPPASSAPSPSVRARSVIRDALTGGPSPASSGIRPPPVDSVRCASSSSLRMSSSVRPPRFSDSSIDARVTTPAVRLPDAEAEEA</sequence>
<proteinExistence type="predicted"/>
<evidence type="ECO:0000313" key="2">
    <source>
        <dbReference type="EMBL" id="KAG0458030.1"/>
    </source>
</evidence>
<dbReference type="Proteomes" id="UP000636800">
    <property type="component" value="Chromosome 12"/>
</dbReference>
<organism evidence="2 3">
    <name type="scientific">Vanilla planifolia</name>
    <name type="common">Vanilla</name>
    <dbReference type="NCBI Taxonomy" id="51239"/>
    <lineage>
        <taxon>Eukaryota</taxon>
        <taxon>Viridiplantae</taxon>
        <taxon>Streptophyta</taxon>
        <taxon>Embryophyta</taxon>
        <taxon>Tracheophyta</taxon>
        <taxon>Spermatophyta</taxon>
        <taxon>Magnoliopsida</taxon>
        <taxon>Liliopsida</taxon>
        <taxon>Asparagales</taxon>
        <taxon>Orchidaceae</taxon>
        <taxon>Vanilloideae</taxon>
        <taxon>Vanilleae</taxon>
        <taxon>Vanilla</taxon>
    </lineage>
</organism>
<evidence type="ECO:0000313" key="3">
    <source>
        <dbReference type="Proteomes" id="UP000636800"/>
    </source>
</evidence>
<feature type="compositionally biased region" description="Low complexity" evidence="1">
    <location>
        <begin position="118"/>
        <end position="137"/>
    </location>
</feature>
<comment type="caution">
    <text evidence="2">The sequence shown here is derived from an EMBL/GenBank/DDBJ whole genome shotgun (WGS) entry which is preliminary data.</text>
</comment>
<dbReference type="EMBL" id="JADCNL010000012">
    <property type="protein sequence ID" value="KAG0458030.1"/>
    <property type="molecule type" value="Genomic_DNA"/>
</dbReference>
<feature type="compositionally biased region" description="Low complexity" evidence="1">
    <location>
        <begin position="66"/>
        <end position="77"/>
    </location>
</feature>
<protein>
    <submittedName>
        <fullName evidence="2">Uncharacterized protein</fullName>
    </submittedName>
</protein>
<dbReference type="AlphaFoldDB" id="A0A835PPX1"/>
<evidence type="ECO:0000256" key="1">
    <source>
        <dbReference type="SAM" id="MobiDB-lite"/>
    </source>
</evidence>
<feature type="region of interest" description="Disordered" evidence="1">
    <location>
        <begin position="66"/>
        <end position="163"/>
    </location>
</feature>
<name>A0A835PPX1_VANPL</name>
<dbReference type="OrthoDB" id="248747at2759"/>
<reference evidence="2 3" key="1">
    <citation type="journal article" date="2020" name="Nat. Food">
        <title>A phased Vanilla planifolia genome enables genetic improvement of flavour and production.</title>
        <authorList>
            <person name="Hasing T."/>
            <person name="Tang H."/>
            <person name="Brym M."/>
            <person name="Khazi F."/>
            <person name="Huang T."/>
            <person name="Chambers A.H."/>
        </authorList>
    </citation>
    <scope>NUCLEOTIDE SEQUENCE [LARGE SCALE GENOMIC DNA]</scope>
    <source>
        <tissue evidence="2">Leaf</tissue>
    </source>
</reference>
<gene>
    <name evidence="2" type="ORF">HPP92_023187</name>
</gene>
<feature type="compositionally biased region" description="Low complexity" evidence="1">
    <location>
        <begin position="85"/>
        <end position="94"/>
    </location>
</feature>